<dbReference type="InterPro" id="IPR029063">
    <property type="entry name" value="SAM-dependent_MTases_sf"/>
</dbReference>
<dbReference type="AlphaFoldDB" id="A0A830HML6"/>
<dbReference type="PANTHER" id="PTHR38451:SF1">
    <property type="entry name" value="TRNA (ADENINE(22)-N(1))-METHYLTRANSFERASE"/>
    <property type="match status" value="1"/>
</dbReference>
<dbReference type="Gene3D" id="3.40.50.150">
    <property type="entry name" value="Vaccinia Virus protein VP39"/>
    <property type="match status" value="1"/>
</dbReference>
<accession>A0A830HML6</accession>
<organism evidence="2 3">
    <name type="scientific">Pycnococcus provasolii</name>
    <dbReference type="NCBI Taxonomy" id="41880"/>
    <lineage>
        <taxon>Eukaryota</taxon>
        <taxon>Viridiplantae</taxon>
        <taxon>Chlorophyta</taxon>
        <taxon>Pseudoscourfieldiophyceae</taxon>
        <taxon>Pseudoscourfieldiales</taxon>
        <taxon>Pycnococcaceae</taxon>
        <taxon>Pycnococcus</taxon>
    </lineage>
</organism>
<sequence length="318" mass="35347">MMMMMHRFRVRPHKMTRVNSRWWRCMKTDARPSPMPKHYKRPPPKHVPTAKWSTRFVAIDALVATTMTTQQERRVVDVGCDHAWLSIGLVSCGTARSAIAIDVNEKPLEGARNNKRKHADELPIEFRLGSGLEPVACADECNVAIFAGFGISAMTAALEQATFKPKNIVLNPPAKHAPQARRWLVDNGYAIVGEACVVEGGVVNVVEAATFVGVNDDRCTSTNYDDILLGPLLRRETASSGIHFDAFQALLAARLRGVDDAIRRIPGRGVDDANANANDDDDVESLVGTMDRSRDHTRRRQKSHAELLRERRSLLAHL</sequence>
<dbReference type="Proteomes" id="UP000660262">
    <property type="component" value="Unassembled WGS sequence"/>
</dbReference>
<reference evidence="2" key="1">
    <citation type="submission" date="2020-10" db="EMBL/GenBank/DDBJ databases">
        <title>Unveiling of a novel bifunctional photoreceptor, Dualchrome1, isolated from a cosmopolitan green alga.</title>
        <authorList>
            <person name="Suzuki S."/>
            <person name="Kawachi M."/>
        </authorList>
    </citation>
    <scope>NUCLEOTIDE SEQUENCE</scope>
    <source>
        <strain evidence="2">NIES 2893</strain>
    </source>
</reference>
<proteinExistence type="predicted"/>
<keyword evidence="3" id="KW-1185">Reference proteome</keyword>
<evidence type="ECO:0000313" key="2">
    <source>
        <dbReference type="EMBL" id="GHP06791.1"/>
    </source>
</evidence>
<dbReference type="SUPFAM" id="SSF53335">
    <property type="entry name" value="S-adenosyl-L-methionine-dependent methyltransferases"/>
    <property type="match status" value="1"/>
</dbReference>
<dbReference type="Pfam" id="PF12847">
    <property type="entry name" value="Methyltransf_18"/>
    <property type="match status" value="1"/>
</dbReference>
<name>A0A830HML6_9CHLO</name>
<evidence type="ECO:0000256" key="1">
    <source>
        <dbReference type="SAM" id="MobiDB-lite"/>
    </source>
</evidence>
<dbReference type="EMBL" id="BNJQ01000014">
    <property type="protein sequence ID" value="GHP06791.1"/>
    <property type="molecule type" value="Genomic_DNA"/>
</dbReference>
<dbReference type="PANTHER" id="PTHR38451">
    <property type="entry name" value="TRNA (ADENINE(22)-N(1))-METHYLTRANSFERASE"/>
    <property type="match status" value="1"/>
</dbReference>
<protein>
    <recommendedName>
        <fullName evidence="4">Methyltransferase domain-containing protein</fullName>
    </recommendedName>
</protein>
<feature type="region of interest" description="Disordered" evidence="1">
    <location>
        <begin position="269"/>
        <end position="305"/>
    </location>
</feature>
<evidence type="ECO:0000313" key="3">
    <source>
        <dbReference type="Proteomes" id="UP000660262"/>
    </source>
</evidence>
<comment type="caution">
    <text evidence="2">The sequence shown here is derived from an EMBL/GenBank/DDBJ whole genome shotgun (WGS) entry which is preliminary data.</text>
</comment>
<gene>
    <name evidence="2" type="ORF">PPROV_000553500</name>
</gene>
<dbReference type="CDD" id="cd02440">
    <property type="entry name" value="AdoMet_MTases"/>
    <property type="match status" value="1"/>
</dbReference>
<evidence type="ECO:0008006" key="4">
    <source>
        <dbReference type="Google" id="ProtNLM"/>
    </source>
</evidence>